<dbReference type="InterPro" id="IPR001810">
    <property type="entry name" value="F-box_dom"/>
</dbReference>
<dbReference type="EMBL" id="JAACJL010000061">
    <property type="protein sequence ID" value="KAF4609532.1"/>
    <property type="molecule type" value="Genomic_DNA"/>
</dbReference>
<dbReference type="Proteomes" id="UP000521872">
    <property type="component" value="Unassembled WGS sequence"/>
</dbReference>
<dbReference type="Gene3D" id="3.80.10.10">
    <property type="entry name" value="Ribonuclease Inhibitor"/>
    <property type="match status" value="1"/>
</dbReference>
<feature type="domain" description="F-box" evidence="2">
    <location>
        <begin position="129"/>
        <end position="174"/>
    </location>
</feature>
<protein>
    <recommendedName>
        <fullName evidence="2">F-box domain-containing protein</fullName>
    </recommendedName>
</protein>
<comment type="caution">
    <text evidence="3">The sequence shown here is derived from an EMBL/GenBank/DDBJ whole genome shotgun (WGS) entry which is preliminary data.</text>
</comment>
<evidence type="ECO:0000256" key="1">
    <source>
        <dbReference type="SAM" id="MobiDB-lite"/>
    </source>
</evidence>
<organism evidence="3 4">
    <name type="scientific">Agrocybe pediades</name>
    <dbReference type="NCBI Taxonomy" id="84607"/>
    <lineage>
        <taxon>Eukaryota</taxon>
        <taxon>Fungi</taxon>
        <taxon>Dikarya</taxon>
        <taxon>Basidiomycota</taxon>
        <taxon>Agaricomycotina</taxon>
        <taxon>Agaricomycetes</taxon>
        <taxon>Agaricomycetidae</taxon>
        <taxon>Agaricales</taxon>
        <taxon>Agaricineae</taxon>
        <taxon>Strophariaceae</taxon>
        <taxon>Agrocybe</taxon>
    </lineage>
</organism>
<keyword evidence="4" id="KW-1185">Reference proteome</keyword>
<dbReference type="PROSITE" id="PS50181">
    <property type="entry name" value="FBOX"/>
    <property type="match status" value="1"/>
</dbReference>
<evidence type="ECO:0000313" key="4">
    <source>
        <dbReference type="Proteomes" id="UP000521872"/>
    </source>
</evidence>
<name>A0A8H4QFM5_9AGAR</name>
<dbReference type="AlphaFoldDB" id="A0A8H4QFM5"/>
<feature type="region of interest" description="Disordered" evidence="1">
    <location>
        <begin position="101"/>
        <end position="124"/>
    </location>
</feature>
<feature type="compositionally biased region" description="Polar residues" evidence="1">
    <location>
        <begin position="73"/>
        <end position="83"/>
    </location>
</feature>
<dbReference type="Pfam" id="PF00646">
    <property type="entry name" value="F-box"/>
    <property type="match status" value="1"/>
</dbReference>
<feature type="region of interest" description="Disordered" evidence="1">
    <location>
        <begin position="51"/>
        <end position="87"/>
    </location>
</feature>
<dbReference type="SUPFAM" id="SSF52047">
    <property type="entry name" value="RNI-like"/>
    <property type="match status" value="1"/>
</dbReference>
<sequence length="763" mass="84669">MVSTSIVVSASLDSEGTIVPSTMKAKADTRKKRSLKSILFHPPAVGIFAGVDPTGSPSSSSKGANAVTDDDSNFSVYSESSAMQEEEDRIGIRAEQAARRKGLHGLPDRLKPGKKKAKSEEPGVALGGEKERLSIPLDIVRGIVDHLDVSEMLSLSLTSKRMYAFMAPSLYHTITLSSSRACSRTLRMFLKKPHLAQLVRKMVLRPNYYLAWPREDKRIDEGRVEDMVIRLAMSGDGDALAGLETFDWDGLEMPNSVLWTTLRLRCPRLKNVFTNLGRIPIDPDSSLFDFRDLKSFSMIVRHGLGGTEPFPTPTLLPRSLWTMLLHHCPNLQELTLCSFSASFKVLDFERAITEGRWKNLQTLTLGGFGYERDFGIGPRSVLGSEGNASSPLGTFINAHPGLECVRFLWNFNRWMSPEDVPVHLTNVNAESKDLSQPGDISLPAFETFSGIYQQLSSLPTSHPMFSSIHTLDLTCEPIYESRASALAGVLSRLPNLKSLDLWVHLHFDESRVRRVLRGVGWKRRERDYTGFYECIFSALGGLEECHWMVTTAFGVAPLNQLLSRLHLMPRLKRFSLTKGYSYWDDESMLKSAVRILTYGWLNGRVSRSVKVDGEQGVQEGHIHGLPELPAGLGPASTSILVPPRGVSTSSMPPIDGHDDADADSLGAKPDTGTNVCVSVSAYPKLYQINIRWAKEKCTNHLKQDGTYDVVYPLHVLPADSVSDGESRCGDRPIALDVVERGIPAVGRPFSRQYRHVVEWDSDE</sequence>
<gene>
    <name evidence="3" type="ORF">D9613_012248</name>
</gene>
<evidence type="ECO:0000313" key="3">
    <source>
        <dbReference type="EMBL" id="KAF4609532.1"/>
    </source>
</evidence>
<evidence type="ECO:0000259" key="2">
    <source>
        <dbReference type="PROSITE" id="PS50181"/>
    </source>
</evidence>
<accession>A0A8H4QFM5</accession>
<proteinExistence type="predicted"/>
<dbReference type="InterPro" id="IPR032675">
    <property type="entry name" value="LRR_dom_sf"/>
</dbReference>
<reference evidence="3 4" key="1">
    <citation type="submission" date="2019-12" db="EMBL/GenBank/DDBJ databases">
        <authorList>
            <person name="Floudas D."/>
            <person name="Bentzer J."/>
            <person name="Ahren D."/>
            <person name="Johansson T."/>
            <person name="Persson P."/>
            <person name="Tunlid A."/>
        </authorList>
    </citation>
    <scope>NUCLEOTIDE SEQUENCE [LARGE SCALE GENOMIC DNA]</scope>
    <source>
        <strain evidence="3 4">CBS 102.39</strain>
    </source>
</reference>